<sequence length="170" mass="19041">MFEKRDCAPAGQAAPPLQTGAEAIAKRSAARPKKTIKMKQSIVHIALVVRDYDEAIEFYTKVLNFTLVEDTYQPEQDKRWVVVAPPGSTGATLLLAKASKPEQAPFIGNQAGGRVFLFLNSDDFWRDYNAMKAKGVRFVREPKEADYGTVAVFEDLYGNRWDLLQLSGKR</sequence>
<dbReference type="Pfam" id="PF00903">
    <property type="entry name" value="Glyoxalase"/>
    <property type="match status" value="1"/>
</dbReference>
<dbReference type="CDD" id="cd07263">
    <property type="entry name" value="VOC_like"/>
    <property type="match status" value="1"/>
</dbReference>
<dbReference type="AlphaFoldDB" id="A0A3B0RRV1"/>
<organism evidence="2">
    <name type="scientific">hydrothermal vent metagenome</name>
    <dbReference type="NCBI Taxonomy" id="652676"/>
    <lineage>
        <taxon>unclassified sequences</taxon>
        <taxon>metagenomes</taxon>
        <taxon>ecological metagenomes</taxon>
    </lineage>
</organism>
<name>A0A3B0RRV1_9ZZZZ</name>
<feature type="domain" description="VOC" evidence="1">
    <location>
        <begin position="41"/>
        <end position="166"/>
    </location>
</feature>
<gene>
    <name evidence="2" type="ORF">MNBD_ALPHA05-894</name>
</gene>
<dbReference type="PROSITE" id="PS51819">
    <property type="entry name" value="VOC"/>
    <property type="match status" value="1"/>
</dbReference>
<dbReference type="Gene3D" id="3.10.180.10">
    <property type="entry name" value="2,3-Dihydroxybiphenyl 1,2-Dioxygenase, domain 1"/>
    <property type="match status" value="1"/>
</dbReference>
<evidence type="ECO:0000313" key="2">
    <source>
        <dbReference type="EMBL" id="VAV96444.1"/>
    </source>
</evidence>
<dbReference type="PANTHER" id="PTHR36437">
    <property type="entry name" value="GLYOXALASE/BLEOMYCIN RESISTANCE PROTEIN/DIOXYGENASE"/>
    <property type="match status" value="1"/>
</dbReference>
<dbReference type="PANTHER" id="PTHR36437:SF2">
    <property type="entry name" value="GLYOXALASE_BLEOMYCIN RESISTANCE PROTEIN_DIOXYGENASE"/>
    <property type="match status" value="1"/>
</dbReference>
<evidence type="ECO:0000259" key="1">
    <source>
        <dbReference type="PROSITE" id="PS51819"/>
    </source>
</evidence>
<protein>
    <submittedName>
        <fullName evidence="2">Glyoxalase family protein</fullName>
    </submittedName>
</protein>
<dbReference type="InterPro" id="IPR004360">
    <property type="entry name" value="Glyas_Fos-R_dOase_dom"/>
</dbReference>
<reference evidence="2" key="1">
    <citation type="submission" date="2018-06" db="EMBL/GenBank/DDBJ databases">
        <authorList>
            <person name="Zhirakovskaya E."/>
        </authorList>
    </citation>
    <scope>NUCLEOTIDE SEQUENCE</scope>
</reference>
<dbReference type="InterPro" id="IPR037523">
    <property type="entry name" value="VOC_core"/>
</dbReference>
<accession>A0A3B0RRV1</accession>
<proteinExistence type="predicted"/>
<dbReference type="InterPro" id="IPR029068">
    <property type="entry name" value="Glyas_Bleomycin-R_OHBP_Dase"/>
</dbReference>
<dbReference type="EMBL" id="UOEH01000196">
    <property type="protein sequence ID" value="VAV96444.1"/>
    <property type="molecule type" value="Genomic_DNA"/>
</dbReference>
<dbReference type="SUPFAM" id="SSF54593">
    <property type="entry name" value="Glyoxalase/Bleomycin resistance protein/Dihydroxybiphenyl dioxygenase"/>
    <property type="match status" value="1"/>
</dbReference>